<evidence type="ECO:0000313" key="3">
    <source>
        <dbReference type="Proteomes" id="UP000281553"/>
    </source>
</evidence>
<dbReference type="PRINTS" id="PR00081">
    <property type="entry name" value="GDHRDH"/>
</dbReference>
<name>A0A3P7PGQ4_DIBLA</name>
<dbReference type="InterPro" id="IPR036291">
    <property type="entry name" value="NAD(P)-bd_dom_sf"/>
</dbReference>
<dbReference type="AlphaFoldDB" id="A0A3P7PGQ4"/>
<sequence>MIIVLPQFLLDLNSLCDLILKTVTAEKKLPDLKGYVCLVTGASRGIGRGIALALGGCGATVYITGRTLKPKEDTKEGDVGGSLEETAADIKSRGGVWFFPKLSNLVFLFYFHYDSQVYKLFSRIRTEQKGRLDLLVNNAFAAINYITSHDGMSYWELEGSGDAAAAKAWDIVNGVGLRNHYICATLATRMMLEYRGELTTTTQSGDSEKETQKASQPSDDSSRPRPGLIINISSIGGLRFLFNVAYGVGRSVAS</sequence>
<dbReference type="PANTHER" id="PTHR44147:SF2">
    <property type="entry name" value="DEHYDROGENASE_REDUCTASE SDR FAMILY MEMBER 1"/>
    <property type="match status" value="1"/>
</dbReference>
<dbReference type="EMBL" id="UYRU01103473">
    <property type="protein sequence ID" value="VDN42051.1"/>
    <property type="molecule type" value="Genomic_DNA"/>
</dbReference>
<dbReference type="PANTHER" id="PTHR44147">
    <property type="entry name" value="DEHYDROGENASE/REDUCTASE SDR FAMILY MEMBER 1"/>
    <property type="match status" value="1"/>
</dbReference>
<accession>A0A3P7PGQ4</accession>
<dbReference type="SUPFAM" id="SSF51735">
    <property type="entry name" value="NAD(P)-binding Rossmann-fold domains"/>
    <property type="match status" value="1"/>
</dbReference>
<keyword evidence="3" id="KW-1185">Reference proteome</keyword>
<reference evidence="2 3" key="1">
    <citation type="submission" date="2018-11" db="EMBL/GenBank/DDBJ databases">
        <authorList>
            <consortium name="Pathogen Informatics"/>
        </authorList>
    </citation>
    <scope>NUCLEOTIDE SEQUENCE [LARGE SCALE GENOMIC DNA]</scope>
</reference>
<dbReference type="OrthoDB" id="1933717at2759"/>
<protein>
    <submittedName>
        <fullName evidence="2">Uncharacterized protein</fullName>
    </submittedName>
</protein>
<evidence type="ECO:0000256" key="1">
    <source>
        <dbReference type="SAM" id="MobiDB-lite"/>
    </source>
</evidence>
<dbReference type="Gene3D" id="3.40.50.720">
    <property type="entry name" value="NAD(P)-binding Rossmann-like Domain"/>
    <property type="match status" value="1"/>
</dbReference>
<evidence type="ECO:0000313" key="2">
    <source>
        <dbReference type="EMBL" id="VDN42051.1"/>
    </source>
</evidence>
<proteinExistence type="predicted"/>
<gene>
    <name evidence="2" type="ORF">DILT_LOCUS18716</name>
</gene>
<dbReference type="Proteomes" id="UP000281553">
    <property type="component" value="Unassembled WGS sequence"/>
</dbReference>
<dbReference type="InterPro" id="IPR002347">
    <property type="entry name" value="SDR_fam"/>
</dbReference>
<organism evidence="2 3">
    <name type="scientific">Dibothriocephalus latus</name>
    <name type="common">Fish tapeworm</name>
    <name type="synonym">Diphyllobothrium latum</name>
    <dbReference type="NCBI Taxonomy" id="60516"/>
    <lineage>
        <taxon>Eukaryota</taxon>
        <taxon>Metazoa</taxon>
        <taxon>Spiralia</taxon>
        <taxon>Lophotrochozoa</taxon>
        <taxon>Platyhelminthes</taxon>
        <taxon>Cestoda</taxon>
        <taxon>Eucestoda</taxon>
        <taxon>Diphyllobothriidea</taxon>
        <taxon>Diphyllobothriidae</taxon>
        <taxon>Dibothriocephalus</taxon>
    </lineage>
</organism>
<feature type="region of interest" description="Disordered" evidence="1">
    <location>
        <begin position="199"/>
        <end position="226"/>
    </location>
</feature>